<dbReference type="AlphaFoldDB" id="A0ABD5P3I8"/>
<feature type="region of interest" description="Disordered" evidence="1">
    <location>
        <begin position="1"/>
        <end position="23"/>
    </location>
</feature>
<comment type="caution">
    <text evidence="2">The sequence shown here is derived from an EMBL/GenBank/DDBJ whole genome shotgun (WGS) entry which is preliminary data.</text>
</comment>
<dbReference type="EMBL" id="JBHSDJ010000129">
    <property type="protein sequence ID" value="MFC4248907.1"/>
    <property type="molecule type" value="Genomic_DNA"/>
</dbReference>
<reference evidence="2 3" key="1">
    <citation type="journal article" date="2014" name="Int. J. Syst. Evol. Microbiol.">
        <title>Complete genome sequence of Corynebacterium casei LMG S-19264T (=DSM 44701T), isolated from a smear-ripened cheese.</title>
        <authorList>
            <consortium name="US DOE Joint Genome Institute (JGI-PGF)"/>
            <person name="Walter F."/>
            <person name="Albersmeier A."/>
            <person name="Kalinowski J."/>
            <person name="Ruckert C."/>
        </authorList>
    </citation>
    <scope>NUCLEOTIDE SEQUENCE [LARGE SCALE GENOMIC DNA]</scope>
    <source>
        <strain evidence="2 3">IBRC-M 10912</strain>
    </source>
</reference>
<evidence type="ECO:0000313" key="3">
    <source>
        <dbReference type="Proteomes" id="UP001595821"/>
    </source>
</evidence>
<name>A0ABD5P3I8_9EURY</name>
<sequence>MHVSAKRTEDGTDETPTVDPRRRRIDVTDVTAGRVQEYVRENVGTERVSLEHRGARTYLLVEK</sequence>
<protein>
    <submittedName>
        <fullName evidence="2">Uncharacterized protein</fullName>
    </submittedName>
</protein>
<accession>A0ABD5P3I8</accession>
<organism evidence="2 3">
    <name type="scientific">Natribaculum luteum</name>
    <dbReference type="NCBI Taxonomy" id="1586232"/>
    <lineage>
        <taxon>Archaea</taxon>
        <taxon>Methanobacteriati</taxon>
        <taxon>Methanobacteriota</taxon>
        <taxon>Stenosarchaea group</taxon>
        <taxon>Halobacteria</taxon>
        <taxon>Halobacteriales</taxon>
        <taxon>Natrialbaceae</taxon>
        <taxon>Natribaculum</taxon>
    </lineage>
</organism>
<dbReference type="RefSeq" id="WP_246971696.1">
    <property type="nucleotide sequence ID" value="NZ_CP095397.1"/>
</dbReference>
<dbReference type="GeneID" id="71852539"/>
<dbReference type="Proteomes" id="UP001595821">
    <property type="component" value="Unassembled WGS sequence"/>
</dbReference>
<evidence type="ECO:0000313" key="2">
    <source>
        <dbReference type="EMBL" id="MFC4248907.1"/>
    </source>
</evidence>
<gene>
    <name evidence="2" type="ORF">ACFOZ7_18595</name>
</gene>
<feature type="compositionally biased region" description="Basic and acidic residues" evidence="1">
    <location>
        <begin position="1"/>
        <end position="10"/>
    </location>
</feature>
<evidence type="ECO:0000256" key="1">
    <source>
        <dbReference type="SAM" id="MobiDB-lite"/>
    </source>
</evidence>
<proteinExistence type="predicted"/>